<dbReference type="SUPFAM" id="SSF53335">
    <property type="entry name" value="S-adenosyl-L-methionine-dependent methyltransferases"/>
    <property type="match status" value="1"/>
</dbReference>
<dbReference type="PATRIC" id="fig|13035.3.peg.2255"/>
<comment type="function">
    <text evidence="2 7">Catalyzes the formation of N(7)-methylguanine at position 46 (m7G46) in tRNA.</text>
</comment>
<dbReference type="InterPro" id="IPR003358">
    <property type="entry name" value="tRNA_(Gua-N-7)_MeTrfase_Trmb"/>
</dbReference>
<comment type="caution">
    <text evidence="7">Lacks conserved residue(s) required for the propagation of feature annotation.</text>
</comment>
<keyword evidence="6 7" id="KW-0819">tRNA processing</keyword>
<sequence length="244" mass="28444">MRQILVSASLILSRAIDLDILIEEDLLLPRVRVRQHVNPLSQKYQTPITPPVWEKIYSDLNQPFFLDIGAARGRFLLEMAQLQPDYNFLGLEIREPLVTEANRIRDELGLTNLHYLFCHVNPSLETVLASLPKNALNLVTIQFPDPWFKQRHGKRRIVQPQLVETLANYLNPNSWQQRGGVFLQSDVRFVIEEMSRHFAAHPAFFRETSTWLSENPFPVATEREITTLEQNQPVYRTWFDRATP</sequence>
<feature type="binding site" evidence="7">
    <location>
        <position position="67"/>
    </location>
    <ligand>
        <name>S-adenosyl-L-methionine</name>
        <dbReference type="ChEBI" id="CHEBI:59789"/>
    </ligand>
</feature>
<dbReference type="InterPro" id="IPR055361">
    <property type="entry name" value="tRNA_methyltr_TrmB_bact"/>
</dbReference>
<comment type="catalytic activity">
    <reaction evidence="1 7">
        <text>guanosine(46) in tRNA + S-adenosyl-L-methionine = N(7)-methylguanosine(46) in tRNA + S-adenosyl-L-homocysteine</text>
        <dbReference type="Rhea" id="RHEA:42708"/>
        <dbReference type="Rhea" id="RHEA-COMP:10188"/>
        <dbReference type="Rhea" id="RHEA-COMP:10189"/>
        <dbReference type="ChEBI" id="CHEBI:57856"/>
        <dbReference type="ChEBI" id="CHEBI:59789"/>
        <dbReference type="ChEBI" id="CHEBI:74269"/>
        <dbReference type="ChEBI" id="CHEBI:74480"/>
        <dbReference type="EC" id="2.1.1.33"/>
    </reaction>
</comment>
<evidence type="ECO:0000256" key="4">
    <source>
        <dbReference type="ARBA" id="ARBA00022679"/>
    </source>
</evidence>
<dbReference type="GO" id="GO:0043527">
    <property type="term" value="C:tRNA methyltransferase complex"/>
    <property type="evidence" value="ECO:0007669"/>
    <property type="project" value="TreeGrafter"/>
</dbReference>
<evidence type="ECO:0000256" key="1">
    <source>
        <dbReference type="ARBA" id="ARBA00000142"/>
    </source>
</evidence>
<dbReference type="EC" id="2.1.1.33" evidence="7"/>
<dbReference type="EMBL" id="CP003944">
    <property type="protein sequence ID" value="AFZ50630.1"/>
    <property type="molecule type" value="Genomic_DNA"/>
</dbReference>
<gene>
    <name evidence="7" type="primary">trmB</name>
    <name evidence="8" type="ORF">Dacsa_1983</name>
</gene>
<evidence type="ECO:0000313" key="8">
    <source>
        <dbReference type="EMBL" id="AFZ50630.1"/>
    </source>
</evidence>
<dbReference type="PROSITE" id="PS51625">
    <property type="entry name" value="SAM_MT_TRMB"/>
    <property type="match status" value="1"/>
</dbReference>
<evidence type="ECO:0000313" key="9">
    <source>
        <dbReference type="Proteomes" id="UP000010482"/>
    </source>
</evidence>
<dbReference type="HOGENOM" id="CLU_050910_1_3_3"/>
<evidence type="ECO:0000256" key="5">
    <source>
        <dbReference type="ARBA" id="ARBA00022691"/>
    </source>
</evidence>
<protein>
    <recommendedName>
        <fullName evidence="7">tRNA (guanine-N(7)-)-methyltransferase</fullName>
        <ecNumber evidence="7">2.1.1.33</ecNumber>
    </recommendedName>
    <alternativeName>
        <fullName evidence="7">tRNA (guanine(46)-N(7))-methyltransferase</fullName>
    </alternativeName>
    <alternativeName>
        <fullName evidence="7">tRNA(m7G46)-methyltransferase</fullName>
    </alternativeName>
</protein>
<proteinExistence type="inferred from homology"/>
<evidence type="ECO:0000256" key="3">
    <source>
        <dbReference type="ARBA" id="ARBA00022603"/>
    </source>
</evidence>
<dbReference type="AlphaFoldDB" id="K9YWA9"/>
<keyword evidence="4 7" id="KW-0808">Transferase</keyword>
<dbReference type="PANTHER" id="PTHR23417:SF21">
    <property type="entry name" value="TRNA (GUANINE-N(7)-)-METHYLTRANSFERASE"/>
    <property type="match status" value="1"/>
</dbReference>
<dbReference type="HAMAP" id="MF_01057">
    <property type="entry name" value="tRNA_methyltr_TrmB"/>
    <property type="match status" value="1"/>
</dbReference>
<name>K9YWA9_DACS8</name>
<dbReference type="Pfam" id="PF02390">
    <property type="entry name" value="Methyltransf_4"/>
    <property type="match status" value="1"/>
</dbReference>
<keyword evidence="3 7" id="KW-0489">Methyltransferase</keyword>
<comment type="pathway">
    <text evidence="7">tRNA modification; N(7)-methylguanine-tRNA biosynthesis.</text>
</comment>
<dbReference type="eggNOG" id="COG0220">
    <property type="taxonomic scope" value="Bacteria"/>
</dbReference>
<dbReference type="InterPro" id="IPR029063">
    <property type="entry name" value="SAM-dependent_MTases_sf"/>
</dbReference>
<dbReference type="Gene3D" id="3.40.50.150">
    <property type="entry name" value="Vaccinia Virus protein VP39"/>
    <property type="match status" value="1"/>
</dbReference>
<reference evidence="8" key="1">
    <citation type="submission" date="2012-04" db="EMBL/GenBank/DDBJ databases">
        <title>Finished genome of Dactylococcopsis salina PCC 8305.</title>
        <authorList>
            <consortium name="US DOE Joint Genome Institute"/>
            <person name="Gugger M."/>
            <person name="Coursin T."/>
            <person name="Rippka R."/>
            <person name="Tandeau De Marsac N."/>
            <person name="Huntemann M."/>
            <person name="Wei C.-L."/>
            <person name="Han J."/>
            <person name="Detter J.C."/>
            <person name="Han C."/>
            <person name="Tapia R."/>
            <person name="Daligault H."/>
            <person name="Chen A."/>
            <person name="Krypides N."/>
            <person name="Mavromatis K."/>
            <person name="Markowitz V."/>
            <person name="Szeto E."/>
            <person name="Ivanova N."/>
            <person name="Ovchinnikova G."/>
            <person name="Pagani I."/>
            <person name="Pati A."/>
            <person name="Goodwin L."/>
            <person name="Peters L."/>
            <person name="Pitluck S."/>
            <person name="Woyke T."/>
            <person name="Kerfeld C."/>
        </authorList>
    </citation>
    <scope>NUCLEOTIDE SEQUENCE [LARGE SCALE GENOMIC DNA]</scope>
    <source>
        <strain evidence="8">PCC 8305</strain>
    </source>
</reference>
<evidence type="ECO:0000256" key="2">
    <source>
        <dbReference type="ARBA" id="ARBA00003015"/>
    </source>
</evidence>
<organism evidence="8 9">
    <name type="scientific">Dactylococcopsis salina (strain PCC 8305)</name>
    <name type="common">Myxobactron salinum</name>
    <dbReference type="NCBI Taxonomy" id="13035"/>
    <lineage>
        <taxon>Bacteria</taxon>
        <taxon>Bacillati</taxon>
        <taxon>Cyanobacteriota</taxon>
        <taxon>Cyanophyceae</taxon>
        <taxon>Nodosilineales</taxon>
        <taxon>Cymatolegaceae</taxon>
        <taxon>Dactylococcopsis</taxon>
    </lineage>
</organism>
<feature type="binding site" evidence="7">
    <location>
        <position position="145"/>
    </location>
    <ligand>
        <name>S-adenosyl-L-methionine</name>
        <dbReference type="ChEBI" id="CHEBI:59789"/>
    </ligand>
</feature>
<feature type="binding site" evidence="7">
    <location>
        <position position="186"/>
    </location>
    <ligand>
        <name>substrate</name>
    </ligand>
</feature>
<feature type="binding site" evidence="7">
    <location>
        <position position="92"/>
    </location>
    <ligand>
        <name>S-adenosyl-L-methionine</name>
        <dbReference type="ChEBI" id="CHEBI:59789"/>
    </ligand>
</feature>
<comment type="similarity">
    <text evidence="7">Belongs to the class I-like SAM-binding methyltransferase superfamily. TrmB family.</text>
</comment>
<dbReference type="Proteomes" id="UP000010482">
    <property type="component" value="Chromosome"/>
</dbReference>
<dbReference type="STRING" id="13035.Dacsa_1983"/>
<dbReference type="UniPathway" id="UPA00989"/>
<evidence type="ECO:0000256" key="7">
    <source>
        <dbReference type="HAMAP-Rule" id="MF_01057"/>
    </source>
</evidence>
<dbReference type="PANTHER" id="PTHR23417">
    <property type="entry name" value="3-DEOXY-D-MANNO-OCTULOSONIC-ACID TRANSFERASE/TRNA GUANINE-N 7 - -METHYLTRANSFERASE"/>
    <property type="match status" value="1"/>
</dbReference>
<keyword evidence="5 7" id="KW-0949">S-adenosyl-L-methionine</keyword>
<evidence type="ECO:0000256" key="6">
    <source>
        <dbReference type="ARBA" id="ARBA00022694"/>
    </source>
</evidence>
<dbReference type="GO" id="GO:0008176">
    <property type="term" value="F:tRNA (guanine(46)-N7)-methyltransferase activity"/>
    <property type="evidence" value="ECO:0007669"/>
    <property type="project" value="UniProtKB-UniRule"/>
</dbReference>
<accession>K9YWA9</accession>
<dbReference type="KEGG" id="dsl:Dacsa_1983"/>
<keyword evidence="9" id="KW-1185">Reference proteome</keyword>
<feature type="binding site" evidence="7">
    <location>
        <position position="149"/>
    </location>
    <ligand>
        <name>substrate</name>
    </ligand>
</feature>
<dbReference type="NCBIfam" id="TIGR00091">
    <property type="entry name" value="tRNA (guanosine(46)-N7)-methyltransferase TrmB"/>
    <property type="match status" value="1"/>
</dbReference>